<comment type="subunit">
    <text evidence="7">Monomer.</text>
</comment>
<dbReference type="InterPro" id="IPR031322">
    <property type="entry name" value="Shikimate/glucono_kinase"/>
</dbReference>
<evidence type="ECO:0000256" key="1">
    <source>
        <dbReference type="ARBA" id="ARBA00022605"/>
    </source>
</evidence>
<keyword evidence="5 7" id="KW-0067">ATP-binding</keyword>
<sequence length="168" mass="19311">MDKNVVLLIGMPGCGKTTIGLEVSKRLGYDFYDMDNYIEEISNSTVKELFSESEDYFRDFESRACKELSKLAKKTIISSGGGVVKRKSNIECFKANGIIIFIDRPVEEILKDVDVASRPLLKDGKEKIYNLYNERYDLYNNYCDYKIVNNENLEDIVDKVIDIIKTCE</sequence>
<dbReference type="InterPro" id="IPR027417">
    <property type="entry name" value="P-loop_NTPase"/>
</dbReference>
<dbReference type="GO" id="GO:0008652">
    <property type="term" value="P:amino acid biosynthetic process"/>
    <property type="evidence" value="ECO:0007669"/>
    <property type="project" value="UniProtKB-KW"/>
</dbReference>
<keyword evidence="7" id="KW-0460">Magnesium</keyword>
<feature type="binding site" evidence="7">
    <location>
        <position position="58"/>
    </location>
    <ligand>
        <name>substrate</name>
    </ligand>
</feature>
<evidence type="ECO:0000256" key="4">
    <source>
        <dbReference type="ARBA" id="ARBA00022777"/>
    </source>
</evidence>
<dbReference type="UniPathway" id="UPA00053">
    <property type="reaction ID" value="UER00088"/>
</dbReference>
<keyword evidence="1 7" id="KW-0028">Amino-acid biosynthesis</keyword>
<dbReference type="GO" id="GO:0009423">
    <property type="term" value="P:chorismate biosynthetic process"/>
    <property type="evidence" value="ECO:0007669"/>
    <property type="project" value="UniProtKB-UniRule"/>
</dbReference>
<dbReference type="CDD" id="cd00464">
    <property type="entry name" value="SK"/>
    <property type="match status" value="1"/>
</dbReference>
<dbReference type="PRINTS" id="PR01100">
    <property type="entry name" value="SHIKIMTKNASE"/>
</dbReference>
<keyword evidence="6 7" id="KW-0057">Aromatic amino acid biosynthesis</keyword>
<dbReference type="Gene3D" id="3.40.50.300">
    <property type="entry name" value="P-loop containing nucleotide triphosphate hydrolases"/>
    <property type="match status" value="1"/>
</dbReference>
<dbReference type="RefSeq" id="WP_156626597.1">
    <property type="nucleotide sequence ID" value="NZ_CACRTO010000020.1"/>
</dbReference>
<protein>
    <recommendedName>
        <fullName evidence="7">Shikimate kinase</fullName>
        <shortName evidence="7">SK</shortName>
        <ecNumber evidence="7">2.7.1.71</ecNumber>
    </recommendedName>
</protein>
<evidence type="ECO:0000256" key="2">
    <source>
        <dbReference type="ARBA" id="ARBA00022679"/>
    </source>
</evidence>
<dbReference type="HAMAP" id="MF_00109">
    <property type="entry name" value="Shikimate_kinase"/>
    <property type="match status" value="1"/>
</dbReference>
<organism evidence="8">
    <name type="scientific">Clostridium tertium</name>
    <dbReference type="NCBI Taxonomy" id="1559"/>
    <lineage>
        <taxon>Bacteria</taxon>
        <taxon>Bacillati</taxon>
        <taxon>Bacillota</taxon>
        <taxon>Clostridia</taxon>
        <taxon>Eubacteriales</taxon>
        <taxon>Clostridiaceae</taxon>
        <taxon>Clostridium</taxon>
    </lineage>
</organism>
<feature type="binding site" evidence="7">
    <location>
        <position position="35"/>
    </location>
    <ligand>
        <name>substrate</name>
    </ligand>
</feature>
<dbReference type="EMBL" id="CACRTO010000020">
    <property type="protein sequence ID" value="VYU35194.1"/>
    <property type="molecule type" value="Genomic_DNA"/>
</dbReference>
<name>A0A6N3E5N4_9CLOT</name>
<accession>A0A6N3E5N4</accession>
<feature type="binding site" evidence="7">
    <location>
        <position position="135"/>
    </location>
    <ligand>
        <name>substrate</name>
    </ligand>
</feature>
<keyword evidence="4 7" id="KW-0418">Kinase</keyword>
<dbReference type="GO" id="GO:0005524">
    <property type="term" value="F:ATP binding"/>
    <property type="evidence" value="ECO:0007669"/>
    <property type="project" value="UniProtKB-UniRule"/>
</dbReference>
<dbReference type="GO" id="GO:0009073">
    <property type="term" value="P:aromatic amino acid family biosynthetic process"/>
    <property type="evidence" value="ECO:0007669"/>
    <property type="project" value="UniProtKB-KW"/>
</dbReference>
<dbReference type="PANTHER" id="PTHR21087">
    <property type="entry name" value="SHIKIMATE KINASE"/>
    <property type="match status" value="1"/>
</dbReference>
<dbReference type="GO" id="GO:0005829">
    <property type="term" value="C:cytosol"/>
    <property type="evidence" value="ECO:0007669"/>
    <property type="project" value="TreeGrafter"/>
</dbReference>
<keyword evidence="2 7" id="KW-0808">Transferase</keyword>
<evidence type="ECO:0000256" key="5">
    <source>
        <dbReference type="ARBA" id="ARBA00022840"/>
    </source>
</evidence>
<keyword evidence="7" id="KW-0479">Metal-binding</keyword>
<comment type="caution">
    <text evidence="7">Lacks conserved residue(s) required for the propagation of feature annotation.</text>
</comment>
<comment type="cofactor">
    <cofactor evidence="7">
        <name>Mg(2+)</name>
        <dbReference type="ChEBI" id="CHEBI:18420"/>
    </cofactor>
    <text evidence="7">Binds 1 Mg(2+) ion per subunit.</text>
</comment>
<evidence type="ECO:0000256" key="7">
    <source>
        <dbReference type="HAMAP-Rule" id="MF_00109"/>
    </source>
</evidence>
<comment type="catalytic activity">
    <reaction evidence="7">
        <text>shikimate + ATP = 3-phosphoshikimate + ADP + H(+)</text>
        <dbReference type="Rhea" id="RHEA:13121"/>
        <dbReference type="ChEBI" id="CHEBI:15378"/>
        <dbReference type="ChEBI" id="CHEBI:30616"/>
        <dbReference type="ChEBI" id="CHEBI:36208"/>
        <dbReference type="ChEBI" id="CHEBI:145989"/>
        <dbReference type="ChEBI" id="CHEBI:456216"/>
        <dbReference type="EC" id="2.7.1.71"/>
    </reaction>
</comment>
<keyword evidence="3 7" id="KW-0547">Nucleotide-binding</keyword>
<dbReference type="GO" id="GO:0004765">
    <property type="term" value="F:shikimate kinase activity"/>
    <property type="evidence" value="ECO:0007669"/>
    <property type="project" value="UniProtKB-UniRule"/>
</dbReference>
<comment type="pathway">
    <text evidence="7">Metabolic intermediate biosynthesis; chorismate biosynthesis; chorismate from D-erythrose 4-phosphate and phosphoenolpyruvate: step 5/7.</text>
</comment>
<feature type="binding site" evidence="7">
    <location>
        <position position="81"/>
    </location>
    <ligand>
        <name>substrate</name>
    </ligand>
</feature>
<dbReference type="InterPro" id="IPR000623">
    <property type="entry name" value="Shikimate_kinase/TSH1"/>
</dbReference>
<evidence type="ECO:0000256" key="3">
    <source>
        <dbReference type="ARBA" id="ARBA00022741"/>
    </source>
</evidence>
<dbReference type="GO" id="GO:0000287">
    <property type="term" value="F:magnesium ion binding"/>
    <property type="evidence" value="ECO:0007669"/>
    <property type="project" value="UniProtKB-UniRule"/>
</dbReference>
<comment type="similarity">
    <text evidence="7">Belongs to the shikimate kinase family.</text>
</comment>
<comment type="subcellular location">
    <subcellularLocation>
        <location evidence="7">Cytoplasm</location>
    </subcellularLocation>
</comment>
<proteinExistence type="inferred from homology"/>
<dbReference type="AlphaFoldDB" id="A0A6N3E5N4"/>
<dbReference type="EC" id="2.7.1.71" evidence="7"/>
<dbReference type="Pfam" id="PF01202">
    <property type="entry name" value="SKI"/>
    <property type="match status" value="1"/>
</dbReference>
<keyword evidence="7" id="KW-0963">Cytoplasm</keyword>
<gene>
    <name evidence="8" type="primary">aroL</name>
    <name evidence="7" type="synonym">aroK</name>
    <name evidence="8" type="ORF">CTLFYP3_02146</name>
</gene>
<dbReference type="SUPFAM" id="SSF52540">
    <property type="entry name" value="P-loop containing nucleoside triphosphate hydrolases"/>
    <property type="match status" value="1"/>
</dbReference>
<comment type="function">
    <text evidence="7">Catalyzes the specific phosphorylation of the 3-hydroxyl group of shikimic acid using ATP as a cosubstrate.</text>
</comment>
<feature type="binding site" evidence="7">
    <location>
        <position position="17"/>
    </location>
    <ligand>
        <name>Mg(2+)</name>
        <dbReference type="ChEBI" id="CHEBI:18420"/>
    </ligand>
</feature>
<reference evidence="8" key="1">
    <citation type="submission" date="2019-11" db="EMBL/GenBank/DDBJ databases">
        <authorList>
            <person name="Feng L."/>
        </authorList>
    </citation>
    <scope>NUCLEOTIDE SEQUENCE</scope>
    <source>
        <strain evidence="8">CTertiumLFYP3</strain>
    </source>
</reference>
<feature type="binding site" evidence="7">
    <location>
        <position position="118"/>
    </location>
    <ligand>
        <name>ATP</name>
        <dbReference type="ChEBI" id="CHEBI:30616"/>
    </ligand>
</feature>
<feature type="binding site" evidence="7">
    <location>
        <begin position="13"/>
        <end position="18"/>
    </location>
    <ligand>
        <name>ATP</name>
        <dbReference type="ChEBI" id="CHEBI:30616"/>
    </ligand>
</feature>
<evidence type="ECO:0000256" key="6">
    <source>
        <dbReference type="ARBA" id="ARBA00023141"/>
    </source>
</evidence>
<dbReference type="PANTHER" id="PTHR21087:SF16">
    <property type="entry name" value="SHIKIMATE KINASE 1, CHLOROPLASTIC"/>
    <property type="match status" value="1"/>
</dbReference>
<evidence type="ECO:0000313" key="8">
    <source>
        <dbReference type="EMBL" id="VYU35194.1"/>
    </source>
</evidence>